<comment type="caution">
    <text evidence="5">The sequence shown here is derived from an EMBL/GenBank/DDBJ whole genome shotgun (WGS) entry which is preliminary data.</text>
</comment>
<dbReference type="AlphaFoldDB" id="A0A7K1XXL5"/>
<dbReference type="EMBL" id="WVHS01000002">
    <property type="protein sequence ID" value="MXV15751.1"/>
    <property type="molecule type" value="Genomic_DNA"/>
</dbReference>
<evidence type="ECO:0000256" key="2">
    <source>
        <dbReference type="ARBA" id="ARBA00023125"/>
    </source>
</evidence>
<proteinExistence type="predicted"/>
<reference evidence="5 6" key="1">
    <citation type="submission" date="2019-11" db="EMBL/GenBank/DDBJ databases">
        <title>Pedobacter sp. HMF7056 Genome sequencing and assembly.</title>
        <authorList>
            <person name="Kang H."/>
            <person name="Kim H."/>
            <person name="Joh K."/>
        </authorList>
    </citation>
    <scope>NUCLEOTIDE SEQUENCE [LARGE SCALE GENOMIC DNA]</scope>
    <source>
        <strain evidence="5 6">HMF7056</strain>
    </source>
</reference>
<dbReference type="InterPro" id="IPR046532">
    <property type="entry name" value="DUF6597"/>
</dbReference>
<evidence type="ECO:0000256" key="1">
    <source>
        <dbReference type="ARBA" id="ARBA00023015"/>
    </source>
</evidence>
<feature type="domain" description="HTH araC/xylS-type" evidence="4">
    <location>
        <begin position="153"/>
        <end position="252"/>
    </location>
</feature>
<protein>
    <submittedName>
        <fullName evidence="5">Helix-turn-helix domain-containing protein</fullName>
    </submittedName>
</protein>
<evidence type="ECO:0000313" key="5">
    <source>
        <dbReference type="EMBL" id="MXV15751.1"/>
    </source>
</evidence>
<dbReference type="PROSITE" id="PS01124">
    <property type="entry name" value="HTH_ARAC_FAMILY_2"/>
    <property type="match status" value="1"/>
</dbReference>
<gene>
    <name evidence="5" type="ORF">GS398_10585</name>
</gene>
<dbReference type="Gene3D" id="1.10.10.60">
    <property type="entry name" value="Homeodomain-like"/>
    <property type="match status" value="1"/>
</dbReference>
<evidence type="ECO:0000259" key="4">
    <source>
        <dbReference type="PROSITE" id="PS01124"/>
    </source>
</evidence>
<dbReference type="SMART" id="SM00342">
    <property type="entry name" value="HTH_ARAC"/>
    <property type="match status" value="1"/>
</dbReference>
<dbReference type="PANTHER" id="PTHR46796:SF13">
    <property type="entry name" value="HTH-TYPE TRANSCRIPTIONAL ACTIVATOR RHAS"/>
    <property type="match status" value="1"/>
</dbReference>
<organism evidence="5 6">
    <name type="scientific">Hufsiella ginkgonis</name>
    <dbReference type="NCBI Taxonomy" id="2695274"/>
    <lineage>
        <taxon>Bacteria</taxon>
        <taxon>Pseudomonadati</taxon>
        <taxon>Bacteroidota</taxon>
        <taxon>Sphingobacteriia</taxon>
        <taxon>Sphingobacteriales</taxon>
        <taxon>Sphingobacteriaceae</taxon>
        <taxon>Hufsiella</taxon>
    </lineage>
</organism>
<keyword evidence="1" id="KW-0805">Transcription regulation</keyword>
<dbReference type="PANTHER" id="PTHR46796">
    <property type="entry name" value="HTH-TYPE TRANSCRIPTIONAL ACTIVATOR RHAS-RELATED"/>
    <property type="match status" value="1"/>
</dbReference>
<dbReference type="InterPro" id="IPR018060">
    <property type="entry name" value="HTH_AraC"/>
</dbReference>
<evidence type="ECO:0000256" key="3">
    <source>
        <dbReference type="ARBA" id="ARBA00023163"/>
    </source>
</evidence>
<dbReference type="GO" id="GO:0043565">
    <property type="term" value="F:sequence-specific DNA binding"/>
    <property type="evidence" value="ECO:0007669"/>
    <property type="project" value="InterPro"/>
</dbReference>
<dbReference type="InterPro" id="IPR050204">
    <property type="entry name" value="AraC_XylS_family_regulators"/>
</dbReference>
<evidence type="ECO:0000313" key="6">
    <source>
        <dbReference type="Proteomes" id="UP000451233"/>
    </source>
</evidence>
<keyword evidence="6" id="KW-1185">Reference proteome</keyword>
<dbReference type="Proteomes" id="UP000451233">
    <property type="component" value="Unassembled WGS sequence"/>
</dbReference>
<accession>A0A7K1XXL5</accession>
<name>A0A7K1XXL5_9SPHI</name>
<dbReference type="Pfam" id="PF12833">
    <property type="entry name" value="HTH_18"/>
    <property type="match status" value="1"/>
</dbReference>
<keyword evidence="2" id="KW-0238">DNA-binding</keyword>
<dbReference type="Pfam" id="PF20240">
    <property type="entry name" value="DUF6597"/>
    <property type="match status" value="1"/>
</dbReference>
<keyword evidence="3" id="KW-0804">Transcription</keyword>
<sequence length="260" mass="29201">MRYEIYAPCERLKPYVKHLVISEAGEAQTYPVLPGAAVVMGFQYRGKLELVEKGQPQALASSGITGLLDAYRLFKNSPQTGTVLVVFTETGASHFMAIPIHELFRQSIALDALFSRRQTSEVEEQLQYAGSDRERISIVERFLVGNLISLGRDKLVQQAIHHIYQSGGTVRISQVAKLLNSSQSPLEKRFRAKVGASPKKFAGIVRAGNMVNALERGRLHLAEYLSSYYDQAHFIKDFKKFTSYTPERYLKAVRRNSKTG</sequence>
<dbReference type="GO" id="GO:0003700">
    <property type="term" value="F:DNA-binding transcription factor activity"/>
    <property type="evidence" value="ECO:0007669"/>
    <property type="project" value="InterPro"/>
</dbReference>